<dbReference type="InterPro" id="IPR010255">
    <property type="entry name" value="Haem_peroxidase_sf"/>
</dbReference>
<evidence type="ECO:0000256" key="3">
    <source>
        <dbReference type="ARBA" id="ARBA00004569"/>
    </source>
</evidence>
<dbReference type="AlphaFoldDB" id="A0AAF0EG63"/>
<dbReference type="GO" id="GO:0005758">
    <property type="term" value="C:mitochondrial intermembrane space"/>
    <property type="evidence" value="ECO:0007669"/>
    <property type="project" value="UniProtKB-SubCell"/>
</dbReference>
<evidence type="ECO:0000313" key="16">
    <source>
        <dbReference type="EMBL" id="WFD21767.1"/>
    </source>
</evidence>
<dbReference type="FunFam" id="1.10.520.10:FF:000005">
    <property type="entry name" value="Cytochrome c peroxidase"/>
    <property type="match status" value="1"/>
</dbReference>
<dbReference type="GO" id="GO:0020037">
    <property type="term" value="F:heme binding"/>
    <property type="evidence" value="ECO:0007669"/>
    <property type="project" value="UniProtKB-UniRule"/>
</dbReference>
<dbReference type="PROSITE" id="PS00436">
    <property type="entry name" value="PEROXIDASE_2"/>
    <property type="match status" value="1"/>
</dbReference>
<evidence type="ECO:0000256" key="6">
    <source>
        <dbReference type="ARBA" id="ARBA00022617"/>
    </source>
</evidence>
<dbReference type="Proteomes" id="UP001214415">
    <property type="component" value="Chromosome 1"/>
</dbReference>
<dbReference type="EMBL" id="CP119900">
    <property type="protein sequence ID" value="WFD21767.1"/>
    <property type="molecule type" value="Genomic_DNA"/>
</dbReference>
<evidence type="ECO:0000256" key="9">
    <source>
        <dbReference type="ARBA" id="ARBA00023002"/>
    </source>
</evidence>
<dbReference type="GO" id="GO:0004130">
    <property type="term" value="F:cytochrome-c peroxidase activity"/>
    <property type="evidence" value="ECO:0007669"/>
    <property type="project" value="UniProtKB-EC"/>
</dbReference>
<evidence type="ECO:0000256" key="11">
    <source>
        <dbReference type="ARBA" id="ARBA00023128"/>
    </source>
</evidence>
<dbReference type="PRINTS" id="PR00459">
    <property type="entry name" value="ASPEROXIDASE"/>
</dbReference>
<dbReference type="PANTHER" id="PTHR31356:SF58">
    <property type="entry name" value="CYTOCHROME C PEROXIDASE, MITOCHONDRIAL"/>
    <property type="match status" value="1"/>
</dbReference>
<evidence type="ECO:0000259" key="15">
    <source>
        <dbReference type="PROSITE" id="PS50873"/>
    </source>
</evidence>
<evidence type="ECO:0000256" key="7">
    <source>
        <dbReference type="ARBA" id="ARBA00022723"/>
    </source>
</evidence>
<sequence>MASLRTSVRFARNLRVTAPRAVDSSPLMFSRAYSTPAPEAKQGGGSSMLWAAVLAGAAGAAYYYRDDLKALAGGESSSKIPTKQDYQAVYNEIAKILEKEGYDDGSYAPVLIRLAWHSSGTYDKESNTGGSNGATMRFPPEANHSENPGLHNGRDFLEPIKKKFPWISYSDLWTLAGVAAVQEMGGPKIPWRPGREDKPVETTPPDGRLPHAPLGADHIRDVFYRMGFNDQEAVALIGAHAVGRCHTQYSGFDGPWTHTPTMFTNQFFTLLLDESWVPKKWEGPFQYVDKNSNTLMMLPTDYALVKDSAFKKHVQTYAKDQDKFFKDFAAAFGTLIELGVPSENFKKAAESLGDDQPIVFTPTADQP</sequence>
<keyword evidence="7" id="KW-0479">Metal-binding</keyword>
<dbReference type="PROSITE" id="PS00435">
    <property type="entry name" value="PEROXIDASE_1"/>
    <property type="match status" value="1"/>
</dbReference>
<dbReference type="GO" id="GO:0005759">
    <property type="term" value="C:mitochondrial matrix"/>
    <property type="evidence" value="ECO:0007669"/>
    <property type="project" value="UniProtKB-SubCell"/>
</dbReference>
<feature type="region of interest" description="Disordered" evidence="14">
    <location>
        <begin position="187"/>
        <end position="212"/>
    </location>
</feature>
<evidence type="ECO:0000256" key="10">
    <source>
        <dbReference type="ARBA" id="ARBA00023004"/>
    </source>
</evidence>
<keyword evidence="8" id="KW-0809">Transit peptide</keyword>
<dbReference type="InterPro" id="IPR044831">
    <property type="entry name" value="Ccp1-like"/>
</dbReference>
<dbReference type="Gene3D" id="1.10.520.10">
    <property type="match status" value="1"/>
</dbReference>
<dbReference type="FunFam" id="1.10.420.10:FF:000009">
    <property type="entry name" value="Ascorbate peroxidase"/>
    <property type="match status" value="1"/>
</dbReference>
<dbReference type="InterPro" id="IPR002016">
    <property type="entry name" value="Haem_peroxidase"/>
</dbReference>
<protein>
    <recommendedName>
        <fullName evidence="13">Peroxidase</fullName>
        <ecNumber evidence="13">1.11.1.-</ecNumber>
    </recommendedName>
</protein>
<comment type="subcellular location">
    <subcellularLocation>
        <location evidence="3">Mitochondrion intermembrane space</location>
    </subcellularLocation>
    <subcellularLocation>
        <location evidence="2">Mitochondrion matrix</location>
    </subcellularLocation>
</comment>
<keyword evidence="5 13" id="KW-0575">Peroxidase</keyword>
<comment type="function">
    <text evidence="1">Destroys radicals which are normally produced within the cells and which are toxic to biological systems.</text>
</comment>
<dbReference type="InterPro" id="IPR019793">
    <property type="entry name" value="Peroxidases_heam-ligand_BS"/>
</dbReference>
<evidence type="ECO:0000256" key="5">
    <source>
        <dbReference type="ARBA" id="ARBA00022559"/>
    </source>
</evidence>
<evidence type="ECO:0000256" key="12">
    <source>
        <dbReference type="ARBA" id="ARBA00049265"/>
    </source>
</evidence>
<dbReference type="PANTHER" id="PTHR31356">
    <property type="entry name" value="THYLAKOID LUMENAL 29 KDA PROTEIN, CHLOROPLASTIC-RELATED"/>
    <property type="match status" value="1"/>
</dbReference>
<gene>
    <name evidence="16" type="primary">CCP1</name>
    <name evidence="16" type="ORF">MEQU1_000423</name>
</gene>
<dbReference type="Gene3D" id="1.10.420.10">
    <property type="entry name" value="Peroxidase, domain 2"/>
    <property type="match status" value="1"/>
</dbReference>
<dbReference type="GO" id="GO:0000302">
    <property type="term" value="P:response to reactive oxygen species"/>
    <property type="evidence" value="ECO:0007669"/>
    <property type="project" value="TreeGrafter"/>
</dbReference>
<organism evidence="16 17">
    <name type="scientific">Malassezia equina</name>
    <dbReference type="NCBI Taxonomy" id="1381935"/>
    <lineage>
        <taxon>Eukaryota</taxon>
        <taxon>Fungi</taxon>
        <taxon>Dikarya</taxon>
        <taxon>Basidiomycota</taxon>
        <taxon>Ustilaginomycotina</taxon>
        <taxon>Malasseziomycetes</taxon>
        <taxon>Malasseziales</taxon>
        <taxon>Malasseziaceae</taxon>
        <taxon>Malassezia</taxon>
    </lineage>
</organism>
<dbReference type="InterPro" id="IPR002207">
    <property type="entry name" value="Peroxidase_I"/>
</dbReference>
<keyword evidence="6" id="KW-0349">Heme</keyword>
<evidence type="ECO:0000256" key="2">
    <source>
        <dbReference type="ARBA" id="ARBA00004305"/>
    </source>
</evidence>
<dbReference type="Pfam" id="PF00141">
    <property type="entry name" value="peroxidase"/>
    <property type="match status" value="1"/>
</dbReference>
<evidence type="ECO:0000256" key="1">
    <source>
        <dbReference type="ARBA" id="ARBA00003917"/>
    </source>
</evidence>
<dbReference type="SUPFAM" id="SSF48113">
    <property type="entry name" value="Heme-dependent peroxidases"/>
    <property type="match status" value="1"/>
</dbReference>
<evidence type="ECO:0000256" key="8">
    <source>
        <dbReference type="ARBA" id="ARBA00022946"/>
    </source>
</evidence>
<dbReference type="GO" id="GO:0042744">
    <property type="term" value="P:hydrogen peroxide catabolic process"/>
    <property type="evidence" value="ECO:0007669"/>
    <property type="project" value="TreeGrafter"/>
</dbReference>
<dbReference type="InterPro" id="IPR019794">
    <property type="entry name" value="Peroxidases_AS"/>
</dbReference>
<evidence type="ECO:0000256" key="14">
    <source>
        <dbReference type="SAM" id="MobiDB-lite"/>
    </source>
</evidence>
<proteinExistence type="inferred from homology"/>
<dbReference type="PROSITE" id="PS50873">
    <property type="entry name" value="PEROXIDASE_4"/>
    <property type="match status" value="1"/>
</dbReference>
<keyword evidence="17" id="KW-1185">Reference proteome</keyword>
<keyword evidence="9 13" id="KW-0560">Oxidoreductase</keyword>
<evidence type="ECO:0000256" key="4">
    <source>
        <dbReference type="ARBA" id="ARBA00005997"/>
    </source>
</evidence>
<dbReference type="CDD" id="cd00691">
    <property type="entry name" value="ascorbate_peroxidase"/>
    <property type="match status" value="1"/>
</dbReference>
<reference evidence="16" key="1">
    <citation type="submission" date="2023-03" db="EMBL/GenBank/DDBJ databases">
        <title>Mating type loci evolution in Malassezia.</title>
        <authorList>
            <person name="Coelho M.A."/>
        </authorList>
    </citation>
    <scope>NUCLEOTIDE SEQUENCE</scope>
    <source>
        <strain evidence="16">CBS 12830</strain>
    </source>
</reference>
<keyword evidence="11" id="KW-0496">Mitochondrion</keyword>
<dbReference type="GO" id="GO:0034599">
    <property type="term" value="P:cellular response to oxidative stress"/>
    <property type="evidence" value="ECO:0007669"/>
    <property type="project" value="InterPro"/>
</dbReference>
<evidence type="ECO:0000313" key="17">
    <source>
        <dbReference type="Proteomes" id="UP001214415"/>
    </source>
</evidence>
<evidence type="ECO:0000256" key="13">
    <source>
        <dbReference type="RuleBase" id="RU363051"/>
    </source>
</evidence>
<dbReference type="PRINTS" id="PR00458">
    <property type="entry name" value="PEROXIDASE"/>
</dbReference>
<name>A0AAF0EG63_9BASI</name>
<keyword evidence="10" id="KW-0408">Iron</keyword>
<feature type="domain" description="Plant heme peroxidase family profile" evidence="15">
    <location>
        <begin position="93"/>
        <end position="354"/>
    </location>
</feature>
<accession>A0AAF0EG63</accession>
<dbReference type="EC" id="1.11.1.-" evidence="13"/>
<dbReference type="GO" id="GO:0046872">
    <property type="term" value="F:metal ion binding"/>
    <property type="evidence" value="ECO:0007669"/>
    <property type="project" value="UniProtKB-UniRule"/>
</dbReference>
<comment type="catalytic activity">
    <reaction evidence="12">
        <text>2 Fe(II)-[cytochrome c] + H2O2 + 2 H(+) = 2 Fe(III)-[cytochrome c] + 2 H2O</text>
        <dbReference type="Rhea" id="RHEA:16581"/>
        <dbReference type="Rhea" id="RHEA-COMP:10350"/>
        <dbReference type="Rhea" id="RHEA-COMP:14399"/>
        <dbReference type="ChEBI" id="CHEBI:15377"/>
        <dbReference type="ChEBI" id="CHEBI:15378"/>
        <dbReference type="ChEBI" id="CHEBI:16240"/>
        <dbReference type="ChEBI" id="CHEBI:29033"/>
        <dbReference type="ChEBI" id="CHEBI:29034"/>
        <dbReference type="EC" id="1.11.1.5"/>
    </reaction>
</comment>
<comment type="similarity">
    <text evidence="4">Belongs to the peroxidase family. Cytochrome c peroxidase subfamily.</text>
</comment>